<dbReference type="PANTHER" id="PTHR43394:SF1">
    <property type="entry name" value="ATP-BINDING CASSETTE SUB-FAMILY B MEMBER 10, MITOCHONDRIAL"/>
    <property type="match status" value="1"/>
</dbReference>
<feature type="transmembrane region" description="Helical" evidence="8">
    <location>
        <begin position="212"/>
        <end position="233"/>
    </location>
</feature>
<reference evidence="12 13" key="1">
    <citation type="submission" date="2020-08" db="EMBL/GenBank/DDBJ databases">
        <authorList>
            <person name="Sun Q."/>
            <person name="Inoue M."/>
        </authorList>
    </citation>
    <scope>NUCLEOTIDE SEQUENCE [LARGE SCALE GENOMIC DNA]</scope>
    <source>
        <strain evidence="12 13">CCM 8938</strain>
    </source>
</reference>
<dbReference type="Pfam" id="PF03412">
    <property type="entry name" value="Peptidase_C39"/>
    <property type="match status" value="1"/>
</dbReference>
<feature type="transmembrane region" description="Helical" evidence="8">
    <location>
        <begin position="178"/>
        <end position="200"/>
    </location>
</feature>
<dbReference type="Gene3D" id="3.90.70.10">
    <property type="entry name" value="Cysteine proteinases"/>
    <property type="match status" value="1"/>
</dbReference>
<feature type="domain" description="Peptidase C39" evidence="11">
    <location>
        <begin position="11"/>
        <end position="137"/>
    </location>
</feature>
<keyword evidence="7 8" id="KW-0472">Membrane</keyword>
<feature type="domain" description="ABC transmembrane type-1" evidence="10">
    <location>
        <begin position="182"/>
        <end position="461"/>
    </location>
</feature>
<dbReference type="PROSITE" id="PS50929">
    <property type="entry name" value="ABC_TM1F"/>
    <property type="match status" value="1"/>
</dbReference>
<feature type="transmembrane region" description="Helical" evidence="8">
    <location>
        <begin position="239"/>
        <end position="258"/>
    </location>
</feature>
<organism evidence="12 13">
    <name type="scientific">Pedobacter fastidiosus</name>
    <dbReference type="NCBI Taxonomy" id="2765361"/>
    <lineage>
        <taxon>Bacteria</taxon>
        <taxon>Pseudomonadati</taxon>
        <taxon>Bacteroidota</taxon>
        <taxon>Sphingobacteriia</taxon>
        <taxon>Sphingobacteriales</taxon>
        <taxon>Sphingobacteriaceae</taxon>
        <taxon>Pedobacter</taxon>
    </lineage>
</organism>
<dbReference type="CDD" id="cd02418">
    <property type="entry name" value="Peptidase_C39B"/>
    <property type="match status" value="1"/>
</dbReference>
<evidence type="ECO:0000259" key="10">
    <source>
        <dbReference type="PROSITE" id="PS50929"/>
    </source>
</evidence>
<evidence type="ECO:0000313" key="13">
    <source>
        <dbReference type="Proteomes" id="UP000652755"/>
    </source>
</evidence>
<accession>A0ABR7KWE6</accession>
<keyword evidence="3" id="KW-0547">Nucleotide-binding</keyword>
<dbReference type="Gene3D" id="3.40.50.300">
    <property type="entry name" value="P-loop containing nucleotide triphosphate hydrolases"/>
    <property type="match status" value="1"/>
</dbReference>
<dbReference type="Gene3D" id="1.20.1560.10">
    <property type="entry name" value="ABC transporter type 1, transmembrane domain"/>
    <property type="match status" value="1"/>
</dbReference>
<dbReference type="PROSITE" id="PS50990">
    <property type="entry name" value="PEPTIDASE_C39"/>
    <property type="match status" value="1"/>
</dbReference>
<name>A0ABR7KWE6_9SPHI</name>
<dbReference type="InterPro" id="IPR003439">
    <property type="entry name" value="ABC_transporter-like_ATP-bd"/>
</dbReference>
<dbReference type="InterPro" id="IPR039421">
    <property type="entry name" value="Type_1_exporter"/>
</dbReference>
<keyword evidence="4" id="KW-0378">Hydrolase</keyword>
<dbReference type="Proteomes" id="UP000652755">
    <property type="component" value="Unassembled WGS sequence"/>
</dbReference>
<dbReference type="InterPro" id="IPR027417">
    <property type="entry name" value="P-loop_NTPase"/>
</dbReference>
<dbReference type="InterPro" id="IPR003593">
    <property type="entry name" value="AAA+_ATPase"/>
</dbReference>
<dbReference type="SUPFAM" id="SSF90123">
    <property type="entry name" value="ABC transporter transmembrane region"/>
    <property type="match status" value="1"/>
</dbReference>
<evidence type="ECO:0000256" key="6">
    <source>
        <dbReference type="ARBA" id="ARBA00022989"/>
    </source>
</evidence>
<dbReference type="SUPFAM" id="SSF52540">
    <property type="entry name" value="P-loop containing nucleoside triphosphate hydrolases"/>
    <property type="match status" value="1"/>
</dbReference>
<feature type="transmembrane region" description="Helical" evidence="8">
    <location>
        <begin position="289"/>
        <end position="312"/>
    </location>
</feature>
<evidence type="ECO:0000256" key="2">
    <source>
        <dbReference type="ARBA" id="ARBA00022692"/>
    </source>
</evidence>
<evidence type="ECO:0000313" key="12">
    <source>
        <dbReference type="EMBL" id="MBC6112440.1"/>
    </source>
</evidence>
<dbReference type="Pfam" id="PF00664">
    <property type="entry name" value="ABC_membrane"/>
    <property type="match status" value="1"/>
</dbReference>
<comment type="subcellular location">
    <subcellularLocation>
        <location evidence="1">Cell membrane</location>
        <topology evidence="1">Multi-pass membrane protein</topology>
    </subcellularLocation>
</comment>
<dbReference type="CDD" id="cd18571">
    <property type="entry name" value="ABC_6TM_peptidase_like"/>
    <property type="match status" value="1"/>
</dbReference>
<evidence type="ECO:0000256" key="1">
    <source>
        <dbReference type="ARBA" id="ARBA00004651"/>
    </source>
</evidence>
<keyword evidence="2 8" id="KW-0812">Transmembrane</keyword>
<dbReference type="InterPro" id="IPR017871">
    <property type="entry name" value="ABC_transporter-like_CS"/>
</dbReference>
<evidence type="ECO:0000256" key="7">
    <source>
        <dbReference type="ARBA" id="ARBA00023136"/>
    </source>
</evidence>
<comment type="caution">
    <text evidence="12">The sequence shown here is derived from an EMBL/GenBank/DDBJ whole genome shotgun (WGS) entry which is preliminary data.</text>
</comment>
<keyword evidence="6 8" id="KW-1133">Transmembrane helix</keyword>
<gene>
    <name evidence="12" type="ORF">H7U22_18610</name>
</gene>
<dbReference type="Pfam" id="PF00005">
    <property type="entry name" value="ABC_tran"/>
    <property type="match status" value="1"/>
</dbReference>
<dbReference type="PROSITE" id="PS50893">
    <property type="entry name" value="ABC_TRANSPORTER_2"/>
    <property type="match status" value="1"/>
</dbReference>
<evidence type="ECO:0000256" key="3">
    <source>
        <dbReference type="ARBA" id="ARBA00022741"/>
    </source>
</evidence>
<evidence type="ECO:0000256" key="4">
    <source>
        <dbReference type="ARBA" id="ARBA00022801"/>
    </source>
</evidence>
<dbReference type="PANTHER" id="PTHR43394">
    <property type="entry name" value="ATP-DEPENDENT PERMEASE MDL1, MITOCHONDRIAL"/>
    <property type="match status" value="1"/>
</dbReference>
<dbReference type="InterPro" id="IPR011527">
    <property type="entry name" value="ABC1_TM_dom"/>
</dbReference>
<keyword evidence="5" id="KW-0067">ATP-binding</keyword>
<sequence length="735" mass="83155">MISKSFPSYLQADQMDCGPTCLRMIAKHYGKNFSLQKLREISGINREGVSLLGISEAAEKIGFRTTGAKLTLQQLKEIELPAILHWNQNHFVVLYKAPLKSSPPERNLYHIADPAKGLIAFTYTEFHKHWLSAHNNGHSEGIVLMLSPTPDFYNQEGDKTDGLNISYLLKYLYRYKGLVAQLFIGLGVGSLLQLILPFLTQSVVDIGINTRNLNFIYVILIAQTMLVVGRISVDFIRSWILLHISTRVNISILTDFLIKLMKLPMSFFDAKMMGDIMQRMNDQHRIESFLTGSSLNVVFSMFNLVVFSFVLAYYNLSIFFIFLVGSVLYSIWVVLFLKSRRTLDFKRFDLEAKNQNAIVQLISGMQEIKLNNCEQQKRWEWERIQAGLFRFNVKSLALGQYQQAGTFFINEGKNILITFLVAKSVIDGQLTLGAMMAVQYIIGQLNSPIEQLLGFIQQLQDAKISLERLNEIRVMDDEESVDKIFVKELPFDKSIQLQDLTFTYPGAGNEPVLSQINLNIPEGKTTAIVGMSGSGKTTILKLLLRFYEAQKGDIRVGNGYLNQISFRFWRGLCGTVMQDGFIFSDSIAKNIAVGDEYPDMVKLKNAIYIANITDFIESLPLGLNTKIGAEGNGISQGQRQRILIARAVYKNPEYIFFDEATNSLDANNEKVIMENLESFFKGRTVVVVAHRLSTVKNADNIVVLDKGIIIEQGTHAQLTQSKGEYYQLVKNQLEL</sequence>
<feature type="transmembrane region" description="Helical" evidence="8">
    <location>
        <begin position="318"/>
        <end position="337"/>
    </location>
</feature>
<evidence type="ECO:0000259" key="9">
    <source>
        <dbReference type="PROSITE" id="PS50893"/>
    </source>
</evidence>
<evidence type="ECO:0000259" key="11">
    <source>
        <dbReference type="PROSITE" id="PS50990"/>
    </source>
</evidence>
<dbReference type="SMART" id="SM00382">
    <property type="entry name" value="AAA"/>
    <property type="match status" value="1"/>
</dbReference>
<dbReference type="InterPro" id="IPR005074">
    <property type="entry name" value="Peptidase_C39"/>
</dbReference>
<dbReference type="InterPro" id="IPR036640">
    <property type="entry name" value="ABC1_TM_sf"/>
</dbReference>
<dbReference type="EMBL" id="JACRYL010000020">
    <property type="protein sequence ID" value="MBC6112440.1"/>
    <property type="molecule type" value="Genomic_DNA"/>
</dbReference>
<keyword evidence="13" id="KW-1185">Reference proteome</keyword>
<evidence type="ECO:0000256" key="8">
    <source>
        <dbReference type="SAM" id="Phobius"/>
    </source>
</evidence>
<feature type="domain" description="ABC transporter" evidence="9">
    <location>
        <begin position="495"/>
        <end position="731"/>
    </location>
</feature>
<evidence type="ECO:0000256" key="5">
    <source>
        <dbReference type="ARBA" id="ARBA00022840"/>
    </source>
</evidence>
<dbReference type="PROSITE" id="PS00211">
    <property type="entry name" value="ABC_TRANSPORTER_1"/>
    <property type="match status" value="1"/>
</dbReference>
<proteinExistence type="predicted"/>
<protein>
    <submittedName>
        <fullName evidence="12">Peptidase domain-containing ABC transporter</fullName>
    </submittedName>
</protein>
<dbReference type="RefSeq" id="WP_187072864.1">
    <property type="nucleotide sequence ID" value="NZ_JACRYL010000020.1"/>
</dbReference>